<feature type="region of interest" description="Disordered" evidence="1">
    <location>
        <begin position="114"/>
        <end position="137"/>
    </location>
</feature>
<name>A0ABR4I477_9EURO</name>
<evidence type="ECO:0000256" key="1">
    <source>
        <dbReference type="SAM" id="MobiDB-lite"/>
    </source>
</evidence>
<comment type="caution">
    <text evidence="2">The sequence shown here is derived from an EMBL/GenBank/DDBJ whole genome shotgun (WGS) entry which is preliminary data.</text>
</comment>
<sequence length="190" mass="21230">MANIKYFTALLYPNEHLGFPTPSRSSRPSAVPAWLDKVLGAGEPSKPHLVTLIIESIATLPGMTTLLWPLFILGNAGVEDECPRRFVLDRLLNIQRLQLALAASKLTLPTMYGTEPPTAEQHAMENSEPDHPPTHPTLLEKMKKRLAHIRKEWGPLLAAKEEWDDEYNFAEGRYAGQGQEQGKKEPVVSE</sequence>
<gene>
    <name evidence="2" type="ORF">BJX63DRAFT_427005</name>
</gene>
<keyword evidence="3" id="KW-1185">Reference proteome</keyword>
<dbReference type="Proteomes" id="UP001610334">
    <property type="component" value="Unassembled WGS sequence"/>
</dbReference>
<accession>A0ABR4I477</accession>
<protein>
    <submittedName>
        <fullName evidence="2">Uncharacterized protein</fullName>
    </submittedName>
</protein>
<proteinExistence type="predicted"/>
<evidence type="ECO:0000313" key="2">
    <source>
        <dbReference type="EMBL" id="KAL2822437.1"/>
    </source>
</evidence>
<evidence type="ECO:0000313" key="3">
    <source>
        <dbReference type="Proteomes" id="UP001610334"/>
    </source>
</evidence>
<feature type="compositionally biased region" description="Basic and acidic residues" evidence="1">
    <location>
        <begin position="122"/>
        <end position="137"/>
    </location>
</feature>
<dbReference type="EMBL" id="JBFXLT010000002">
    <property type="protein sequence ID" value="KAL2822437.1"/>
    <property type="molecule type" value="Genomic_DNA"/>
</dbReference>
<reference evidence="2 3" key="1">
    <citation type="submission" date="2024-07" db="EMBL/GenBank/DDBJ databases">
        <title>Section-level genome sequencing and comparative genomics of Aspergillus sections Usti and Cavernicolus.</title>
        <authorList>
            <consortium name="Lawrence Berkeley National Laboratory"/>
            <person name="Nybo J.L."/>
            <person name="Vesth T.C."/>
            <person name="Theobald S."/>
            <person name="Frisvad J.C."/>
            <person name="Larsen T.O."/>
            <person name="Kjaerboelling I."/>
            <person name="Rothschild-Mancinelli K."/>
            <person name="Lyhne E.K."/>
            <person name="Kogle M.E."/>
            <person name="Barry K."/>
            <person name="Clum A."/>
            <person name="Na H."/>
            <person name="Ledsgaard L."/>
            <person name="Lin J."/>
            <person name="Lipzen A."/>
            <person name="Kuo A."/>
            <person name="Riley R."/>
            <person name="Mondo S."/>
            <person name="Labutti K."/>
            <person name="Haridas S."/>
            <person name="Pangalinan J."/>
            <person name="Salamov A.A."/>
            <person name="Simmons B.A."/>
            <person name="Magnuson J.K."/>
            <person name="Chen J."/>
            <person name="Drula E."/>
            <person name="Henrissat B."/>
            <person name="Wiebenga A."/>
            <person name="Lubbers R.J."/>
            <person name="Gomes A.C."/>
            <person name="Makela M.R."/>
            <person name="Stajich J."/>
            <person name="Grigoriev I.V."/>
            <person name="Mortensen U.H."/>
            <person name="De Vries R.P."/>
            <person name="Baker S.E."/>
            <person name="Andersen M.R."/>
        </authorList>
    </citation>
    <scope>NUCLEOTIDE SEQUENCE [LARGE SCALE GENOMIC DNA]</scope>
    <source>
        <strain evidence="2 3">CBS 588.65</strain>
    </source>
</reference>
<organism evidence="2 3">
    <name type="scientific">Aspergillus granulosus</name>
    <dbReference type="NCBI Taxonomy" id="176169"/>
    <lineage>
        <taxon>Eukaryota</taxon>
        <taxon>Fungi</taxon>
        <taxon>Dikarya</taxon>
        <taxon>Ascomycota</taxon>
        <taxon>Pezizomycotina</taxon>
        <taxon>Eurotiomycetes</taxon>
        <taxon>Eurotiomycetidae</taxon>
        <taxon>Eurotiales</taxon>
        <taxon>Aspergillaceae</taxon>
        <taxon>Aspergillus</taxon>
        <taxon>Aspergillus subgen. Nidulantes</taxon>
    </lineage>
</organism>